<comment type="caution">
    <text evidence="1">The sequence shown here is derived from an EMBL/GenBank/DDBJ whole genome shotgun (WGS) entry which is preliminary data.</text>
</comment>
<dbReference type="EMBL" id="CM040474">
    <property type="protein sequence ID" value="MCI4390654.1"/>
    <property type="molecule type" value="Genomic_DNA"/>
</dbReference>
<organism evidence="1 2">
    <name type="scientific">Pangasianodon gigas</name>
    <name type="common">Mekong giant catfish</name>
    <name type="synonym">Pangasius gigas</name>
    <dbReference type="NCBI Taxonomy" id="30993"/>
    <lineage>
        <taxon>Eukaryota</taxon>
        <taxon>Metazoa</taxon>
        <taxon>Chordata</taxon>
        <taxon>Craniata</taxon>
        <taxon>Vertebrata</taxon>
        <taxon>Euteleostomi</taxon>
        <taxon>Actinopterygii</taxon>
        <taxon>Neopterygii</taxon>
        <taxon>Teleostei</taxon>
        <taxon>Ostariophysi</taxon>
        <taxon>Siluriformes</taxon>
        <taxon>Pangasiidae</taxon>
        <taxon>Pangasianodon</taxon>
    </lineage>
</organism>
<protein>
    <submittedName>
        <fullName evidence="1">Uncharacterized protein</fullName>
    </submittedName>
</protein>
<keyword evidence="2" id="KW-1185">Reference proteome</keyword>
<name>A0ACC5XH14_PANGG</name>
<gene>
    <name evidence="1" type="ORF">PGIGA_G00125090</name>
</gene>
<proteinExistence type="predicted"/>
<dbReference type="Proteomes" id="UP000829447">
    <property type="component" value="Linkage Group LG21"/>
</dbReference>
<accession>A0ACC5XH14</accession>
<reference evidence="1 2" key="1">
    <citation type="journal article" date="2022" name="bioRxiv">
        <title>An ancient truncated duplication of the anti-Mullerian hormone receptor type 2 gene is a potential conserved master sex determinant in the Pangasiidae catfish family.</title>
        <authorList>
            <person name="Wen M."/>
            <person name="Pan Q."/>
            <person name="Jouanno E."/>
            <person name="Montfort J."/>
            <person name="Zahm M."/>
            <person name="Cabau C."/>
            <person name="Klopp C."/>
            <person name="Iampietro C."/>
            <person name="Roques C."/>
            <person name="Bouchez O."/>
            <person name="Castinel A."/>
            <person name="Donnadieu C."/>
            <person name="Parrinello H."/>
            <person name="Poncet C."/>
            <person name="Belmonte E."/>
            <person name="Gautier V."/>
            <person name="Avarre J.-C."/>
            <person name="Dugue R."/>
            <person name="Gustiano R."/>
            <person name="Ha T.T.T."/>
            <person name="Campet M."/>
            <person name="Sriphairoj K."/>
            <person name="Ribolli J."/>
            <person name="de Almeida F.L."/>
            <person name="Desvignes T."/>
            <person name="Postlethwait J.H."/>
            <person name="Bucao C.F."/>
            <person name="Robinson-Rechavi M."/>
            <person name="Bobe J."/>
            <person name="Herpin A."/>
            <person name="Guiguen Y."/>
        </authorList>
    </citation>
    <scope>NUCLEOTIDE SEQUENCE [LARGE SCALE GENOMIC DNA]</scope>
    <source>
        <strain evidence="1">YG-Dec2019</strain>
    </source>
</reference>
<evidence type="ECO:0000313" key="1">
    <source>
        <dbReference type="EMBL" id="MCI4390654.1"/>
    </source>
</evidence>
<evidence type="ECO:0000313" key="2">
    <source>
        <dbReference type="Proteomes" id="UP000829447"/>
    </source>
</evidence>
<sequence length="94" mass="10579">MPVPVHKASSMKTWFAKFFSLFQTCIINRSIMKFVALVLAVLLAAGCQARFLQADAPSQYEHIRAAVVTYLGQVKETAQKAIDHLDDAEFKDYK</sequence>